<sequence length="234" mass="25722">FPAVNSRSCSFDGVFLVEGAYRHSLSLDQAEKVCEQLGSTLASHEQVEKAHNRGMETCRNGWTSNKTTAILRHSKHEKCSKNMTGLIIHPNVAPEDTYDAYCYDQEDPTSSTTATAQQPKKTKDSDPKPAGHNEQTSNSTNWLVIILVIVAVAVILLVCVAVAKRNSWCGKHQTLMITPKDGEGNGAAASSSQAQEREQEMVTLMNKEKIQENGNTEEFTVITLEESPDKEQLA</sequence>
<evidence type="ECO:0000313" key="2">
    <source>
        <dbReference type="Proteomes" id="UP000805704"/>
    </source>
</evidence>
<name>A0ACB7FER2_NIBAL</name>
<feature type="non-terminal residue" evidence="1">
    <location>
        <position position="1"/>
    </location>
</feature>
<evidence type="ECO:0000313" key="1">
    <source>
        <dbReference type="EMBL" id="KAG8012525.1"/>
    </source>
</evidence>
<accession>A0ACB7FER2</accession>
<protein>
    <submittedName>
        <fullName evidence="1">Lymphatic vessel endothelial hyaluronic acid receptor 1</fullName>
    </submittedName>
</protein>
<proteinExistence type="predicted"/>
<dbReference type="Proteomes" id="UP000805704">
    <property type="component" value="Chromosome 12"/>
</dbReference>
<keyword evidence="2" id="KW-1185">Reference proteome</keyword>
<dbReference type="EMBL" id="CM024800">
    <property type="protein sequence ID" value="KAG8012525.1"/>
    <property type="molecule type" value="Genomic_DNA"/>
</dbReference>
<organism evidence="1 2">
    <name type="scientific">Nibea albiflora</name>
    <name type="common">Yellow drum</name>
    <name type="synonym">Corvina albiflora</name>
    <dbReference type="NCBI Taxonomy" id="240163"/>
    <lineage>
        <taxon>Eukaryota</taxon>
        <taxon>Metazoa</taxon>
        <taxon>Chordata</taxon>
        <taxon>Craniata</taxon>
        <taxon>Vertebrata</taxon>
        <taxon>Euteleostomi</taxon>
        <taxon>Actinopterygii</taxon>
        <taxon>Neopterygii</taxon>
        <taxon>Teleostei</taxon>
        <taxon>Neoteleostei</taxon>
        <taxon>Acanthomorphata</taxon>
        <taxon>Eupercaria</taxon>
        <taxon>Sciaenidae</taxon>
        <taxon>Nibea</taxon>
    </lineage>
</organism>
<gene>
    <name evidence="1" type="primary">LYVE1</name>
    <name evidence="1" type="ORF">GBF38_020312</name>
</gene>
<comment type="caution">
    <text evidence="1">The sequence shown here is derived from an EMBL/GenBank/DDBJ whole genome shotgun (WGS) entry which is preliminary data.</text>
</comment>
<reference evidence="1" key="1">
    <citation type="submission" date="2020-04" db="EMBL/GenBank/DDBJ databases">
        <title>A chromosome-scale assembly and high-density genetic map of the yellow drum (Nibea albiflora) genome.</title>
        <authorList>
            <person name="Xu D."/>
            <person name="Zhang W."/>
            <person name="Chen R."/>
            <person name="Tan P."/>
            <person name="Wang L."/>
            <person name="Song H."/>
            <person name="Tian L."/>
            <person name="Zhu Q."/>
            <person name="Wang B."/>
        </authorList>
    </citation>
    <scope>NUCLEOTIDE SEQUENCE</scope>
    <source>
        <strain evidence="1">ZJHYS-2018</strain>
    </source>
</reference>
<keyword evidence="1" id="KW-0675">Receptor</keyword>